<dbReference type="SUPFAM" id="SSF56112">
    <property type="entry name" value="Protein kinase-like (PK-like)"/>
    <property type="match status" value="1"/>
</dbReference>
<evidence type="ECO:0000313" key="3">
    <source>
        <dbReference type="EMBL" id="MFD2093624.1"/>
    </source>
</evidence>
<evidence type="ECO:0000256" key="1">
    <source>
        <dbReference type="ARBA" id="ARBA00009670"/>
    </source>
</evidence>
<dbReference type="PANTHER" id="PTHR10566">
    <property type="entry name" value="CHAPERONE-ACTIVITY OF BC1 COMPLEX CABC1 -RELATED"/>
    <property type="match status" value="1"/>
</dbReference>
<keyword evidence="4" id="KW-1185">Reference proteome</keyword>
<evidence type="ECO:0000259" key="2">
    <source>
        <dbReference type="PROSITE" id="PS50011"/>
    </source>
</evidence>
<dbReference type="InterPro" id="IPR000719">
    <property type="entry name" value="Prot_kinase_dom"/>
</dbReference>
<evidence type="ECO:0000313" key="4">
    <source>
        <dbReference type="Proteomes" id="UP001597402"/>
    </source>
</evidence>
<feature type="domain" description="Protein kinase" evidence="2">
    <location>
        <begin position="50"/>
        <end position="397"/>
    </location>
</feature>
<dbReference type="InterPro" id="IPR050154">
    <property type="entry name" value="UbiB_kinase"/>
</dbReference>
<dbReference type="Gene3D" id="3.40.50.150">
    <property type="entry name" value="Vaccinia Virus protein VP39"/>
    <property type="match status" value="1"/>
</dbReference>
<dbReference type="InterPro" id="IPR004147">
    <property type="entry name" value="ABC1_dom"/>
</dbReference>
<gene>
    <name evidence="3" type="ORF">ACFSHS_18845</name>
</gene>
<dbReference type="Pfam" id="PF02353">
    <property type="entry name" value="CMAS"/>
    <property type="match status" value="1"/>
</dbReference>
<dbReference type="EMBL" id="JBHUHP010000023">
    <property type="protein sequence ID" value="MFD2093624.1"/>
    <property type="molecule type" value="Genomic_DNA"/>
</dbReference>
<dbReference type="InterPro" id="IPR029063">
    <property type="entry name" value="SAM-dependent_MTases_sf"/>
</dbReference>
<dbReference type="CDD" id="cd05121">
    <property type="entry name" value="ABC1_ADCK3-like"/>
    <property type="match status" value="1"/>
</dbReference>
<dbReference type="PANTHER" id="PTHR10566:SF113">
    <property type="entry name" value="PROTEIN ACTIVITY OF BC1 COMPLEX KINASE 7, CHLOROPLASTIC"/>
    <property type="match status" value="1"/>
</dbReference>
<dbReference type="Gene3D" id="1.10.510.10">
    <property type="entry name" value="Transferase(Phosphotransferase) domain 1"/>
    <property type="match status" value="1"/>
</dbReference>
<comment type="caution">
    <text evidence="3">The sequence shown here is derived from an EMBL/GenBank/DDBJ whole genome shotgun (WGS) entry which is preliminary data.</text>
</comment>
<sequence>MLSTRTDVLPPHWARELAALRDRLPAEPPGTVEAVLARAYPGGFEARFAELTRRPIAAGTVAQVHRGRLASGEEVAVKILRPGVERELRANFAVLLAAARTAERVSRPARVLNLQGLVTELRDLLLSQTDLRHEARNYRRFARQFAADETVRIPRVHSDLCTAEVLVTEFVDEIGPYDIDKVRLAPADLARRLDDLVDRMVFVSGLCHADLHPGNFFWTADGRIVLVDLGLVHQLSTEERQHLLTFYSAVMDGFDEFAATYVLRHLTGATGGAGTGDDPSPAALQDLGAVVRTHWVDSGGRPSFSRMFVDLLHVLGAHGLQLRHRYSRLFLTLATVEGYEYSLDPGFDMLENARRKRVEEAEYVGIPPAADALVFQGFATYSTARFGNGADPRQAWAERDRLVLDALRVGSGTTFVDVGCGRGQLLAAAQERGAKALGITVSKAEHDACVARGLDVVLSSWENADRHLGQDGSVFDAMAAVEMDVHLGTLHESRAGLLDLRLRRFFRWAADHLRADGRFFVQTLSVPEELLHDPARAGEYERLTDALPWIGFSTLPQMIRCSDADFAVEQVLDHSEDLAPTYEFWRDNVNQQLPALRKLARDETIVLIRRQLDTLMGMADRGTLSLYRMVLRARREAGHADA</sequence>
<reference evidence="4" key="1">
    <citation type="journal article" date="2019" name="Int. J. Syst. Evol. Microbiol.">
        <title>The Global Catalogue of Microorganisms (GCM) 10K type strain sequencing project: providing services to taxonomists for standard genome sequencing and annotation.</title>
        <authorList>
            <consortium name="The Broad Institute Genomics Platform"/>
            <consortium name="The Broad Institute Genome Sequencing Center for Infectious Disease"/>
            <person name="Wu L."/>
            <person name="Ma J."/>
        </authorList>
    </citation>
    <scope>NUCLEOTIDE SEQUENCE [LARGE SCALE GENOMIC DNA]</scope>
    <source>
        <strain evidence="4">JCM 3338</strain>
    </source>
</reference>
<protein>
    <submittedName>
        <fullName evidence="3">AarF/UbiB family protein</fullName>
    </submittedName>
</protein>
<organism evidence="3 4">
    <name type="scientific">Blastococcus deserti</name>
    <dbReference type="NCBI Taxonomy" id="2259033"/>
    <lineage>
        <taxon>Bacteria</taxon>
        <taxon>Bacillati</taxon>
        <taxon>Actinomycetota</taxon>
        <taxon>Actinomycetes</taxon>
        <taxon>Geodermatophilales</taxon>
        <taxon>Geodermatophilaceae</taxon>
        <taxon>Blastococcus</taxon>
    </lineage>
</organism>
<dbReference type="Pfam" id="PF03109">
    <property type="entry name" value="ABC1"/>
    <property type="match status" value="1"/>
</dbReference>
<comment type="similarity">
    <text evidence="1">Belongs to the protein kinase superfamily. ADCK protein kinase family.</text>
</comment>
<dbReference type="RefSeq" id="WP_376879426.1">
    <property type="nucleotide sequence ID" value="NZ_JBHUHP010000023.1"/>
</dbReference>
<dbReference type="Proteomes" id="UP001597402">
    <property type="component" value="Unassembled WGS sequence"/>
</dbReference>
<name>A0ABW4XF34_9ACTN</name>
<proteinExistence type="inferred from homology"/>
<dbReference type="SUPFAM" id="SSF53335">
    <property type="entry name" value="S-adenosyl-L-methionine-dependent methyltransferases"/>
    <property type="match status" value="1"/>
</dbReference>
<dbReference type="PROSITE" id="PS50011">
    <property type="entry name" value="PROTEIN_KINASE_DOM"/>
    <property type="match status" value="1"/>
</dbReference>
<accession>A0ABW4XF34</accession>
<dbReference type="InterPro" id="IPR011009">
    <property type="entry name" value="Kinase-like_dom_sf"/>
</dbReference>